<accession>A0A849ADC0</accession>
<keyword evidence="1" id="KW-0812">Transmembrane</keyword>
<evidence type="ECO:0000313" key="2">
    <source>
        <dbReference type="EMBL" id="NNG34872.1"/>
    </source>
</evidence>
<dbReference type="Proteomes" id="UP000562984">
    <property type="component" value="Unassembled WGS sequence"/>
</dbReference>
<name>A0A849ADC0_9ACTN</name>
<keyword evidence="3" id="KW-1185">Reference proteome</keyword>
<proteinExistence type="predicted"/>
<dbReference type="EMBL" id="JABEND010000002">
    <property type="protein sequence ID" value="NNG34872.1"/>
    <property type="molecule type" value="Genomic_DNA"/>
</dbReference>
<dbReference type="AlphaFoldDB" id="A0A849ADC0"/>
<reference evidence="2 3" key="1">
    <citation type="submission" date="2020-05" db="EMBL/GenBank/DDBJ databases">
        <title>Nakamurella sp. DB0629 isolated from air conditioner.</title>
        <authorList>
            <person name="Kim D.H."/>
            <person name="Kim D.-U."/>
        </authorList>
    </citation>
    <scope>NUCLEOTIDE SEQUENCE [LARGE SCALE GENOMIC DNA]</scope>
    <source>
        <strain evidence="2 3">DB0629</strain>
    </source>
</reference>
<evidence type="ECO:0000313" key="3">
    <source>
        <dbReference type="Proteomes" id="UP000562984"/>
    </source>
</evidence>
<feature type="transmembrane region" description="Helical" evidence="1">
    <location>
        <begin position="34"/>
        <end position="58"/>
    </location>
</feature>
<keyword evidence="1" id="KW-0472">Membrane</keyword>
<feature type="transmembrane region" description="Helical" evidence="1">
    <location>
        <begin position="70"/>
        <end position="92"/>
    </location>
</feature>
<dbReference type="Pfam" id="PF07332">
    <property type="entry name" value="Phage_holin_3_6"/>
    <property type="match status" value="1"/>
</dbReference>
<organism evidence="2 3">
    <name type="scientific">Nakamurella aerolata</name>
    <dbReference type="NCBI Taxonomy" id="1656892"/>
    <lineage>
        <taxon>Bacteria</taxon>
        <taxon>Bacillati</taxon>
        <taxon>Actinomycetota</taxon>
        <taxon>Actinomycetes</taxon>
        <taxon>Nakamurellales</taxon>
        <taxon>Nakamurellaceae</taxon>
        <taxon>Nakamurella</taxon>
    </lineage>
</organism>
<comment type="caution">
    <text evidence="2">The sequence shown here is derived from an EMBL/GenBank/DDBJ whole genome shotgun (WGS) entry which is preliminary data.</text>
</comment>
<dbReference type="InterPro" id="IPR009937">
    <property type="entry name" value="Phage_holin_3_6"/>
</dbReference>
<evidence type="ECO:0000256" key="1">
    <source>
        <dbReference type="SAM" id="Phobius"/>
    </source>
</evidence>
<protein>
    <submittedName>
        <fullName evidence="2">Phage holin family protein</fullName>
    </submittedName>
</protein>
<sequence>MGKLVADATSSMSTMIRGEIELAKAEITQSVKQGAVGAVFFIIAGVVALFSLWFFWFMIAEILSIWLWRWLAFTIVFVAMLLMAAVFGFLGWRKVKKVKAPEHTIAELNQTKQALTGAVKPHNPGGYPAAAPGPVAPLERR</sequence>
<gene>
    <name evidence="2" type="ORF">HKD39_03890</name>
</gene>
<keyword evidence="1" id="KW-1133">Transmembrane helix</keyword>